<dbReference type="Proteomes" id="UP000313359">
    <property type="component" value="Unassembled WGS sequence"/>
</dbReference>
<accession>A0A5C2S2W1</accession>
<protein>
    <submittedName>
        <fullName evidence="1">Uncharacterized protein</fullName>
    </submittedName>
</protein>
<keyword evidence="2" id="KW-1185">Reference proteome</keyword>
<proteinExistence type="predicted"/>
<dbReference type="AlphaFoldDB" id="A0A5C2S2W1"/>
<name>A0A5C2S2W1_9APHY</name>
<organism evidence="1 2">
    <name type="scientific">Lentinus tigrinus ALCF2SS1-6</name>
    <dbReference type="NCBI Taxonomy" id="1328759"/>
    <lineage>
        <taxon>Eukaryota</taxon>
        <taxon>Fungi</taxon>
        <taxon>Dikarya</taxon>
        <taxon>Basidiomycota</taxon>
        <taxon>Agaricomycotina</taxon>
        <taxon>Agaricomycetes</taxon>
        <taxon>Polyporales</taxon>
        <taxon>Polyporaceae</taxon>
        <taxon>Lentinus</taxon>
    </lineage>
</organism>
<feature type="non-terminal residue" evidence="1">
    <location>
        <position position="1"/>
    </location>
</feature>
<sequence length="86" mass="10125">LRWLLLHGHLQPSPARTRLSLHIPLSSIMDSERLRNLSYPELQRIAKVRARFSIVSDGGLGSRTRFLRTCCDRFMESKPIKRRRRL</sequence>
<reference evidence="1" key="1">
    <citation type="journal article" date="2018" name="Genome Biol. Evol.">
        <title>Genomics and development of Lentinus tigrinus, a white-rot wood-decaying mushroom with dimorphic fruiting bodies.</title>
        <authorList>
            <person name="Wu B."/>
            <person name="Xu Z."/>
            <person name="Knudson A."/>
            <person name="Carlson A."/>
            <person name="Chen N."/>
            <person name="Kovaka S."/>
            <person name="LaButti K."/>
            <person name="Lipzen A."/>
            <person name="Pennachio C."/>
            <person name="Riley R."/>
            <person name="Schakwitz W."/>
            <person name="Umezawa K."/>
            <person name="Ohm R.A."/>
            <person name="Grigoriev I.V."/>
            <person name="Nagy L.G."/>
            <person name="Gibbons J."/>
            <person name="Hibbett D."/>
        </authorList>
    </citation>
    <scope>NUCLEOTIDE SEQUENCE [LARGE SCALE GENOMIC DNA]</scope>
    <source>
        <strain evidence="1">ALCF2SS1-6</strain>
    </source>
</reference>
<evidence type="ECO:0000313" key="2">
    <source>
        <dbReference type="Proteomes" id="UP000313359"/>
    </source>
</evidence>
<evidence type="ECO:0000313" key="1">
    <source>
        <dbReference type="EMBL" id="RPD57777.1"/>
    </source>
</evidence>
<dbReference type="EMBL" id="ML122279">
    <property type="protein sequence ID" value="RPD57777.1"/>
    <property type="molecule type" value="Genomic_DNA"/>
</dbReference>
<gene>
    <name evidence="1" type="ORF">L227DRAFT_577762</name>
</gene>